<keyword evidence="2" id="KW-1185">Reference proteome</keyword>
<dbReference type="AlphaFoldDB" id="W0JTN4"/>
<dbReference type="eggNOG" id="ENOG502N65U">
    <property type="taxonomic scope" value="Archaea"/>
</dbReference>
<protein>
    <submittedName>
        <fullName evidence="1">Uncharacterized protein</fullName>
    </submittedName>
</protein>
<reference evidence="1 2" key="1">
    <citation type="submission" date="2014-01" db="EMBL/GenBank/DDBJ databases">
        <authorList>
            <consortium name="DOE Joint Genome Institute"/>
            <person name="Anderson I."/>
            <person name="Huntemann M."/>
            <person name="Han J."/>
            <person name="Chen A."/>
            <person name="Kyrpides N."/>
            <person name="Mavromatis K."/>
            <person name="Markowitz V."/>
            <person name="Palaniappan K."/>
            <person name="Ivanova N."/>
            <person name="Schaumberg A."/>
            <person name="Pati A."/>
            <person name="Liolios K."/>
            <person name="Nordberg H.P."/>
            <person name="Cantor M.N."/>
            <person name="Hua S.X."/>
            <person name="Woyke T."/>
        </authorList>
    </citation>
    <scope>NUCLEOTIDE SEQUENCE [LARGE SCALE GENOMIC DNA]</scope>
    <source>
        <strain evidence="1 2">XH-48</strain>
        <plasmid evidence="2">2</plasmid>
    </source>
</reference>
<geneLocation type="plasmid" evidence="1">
    <name>unnamed</name>
</geneLocation>
<proteinExistence type="predicted"/>
<dbReference type="EMBL" id="CP007057">
    <property type="protein sequence ID" value="AHG01976.1"/>
    <property type="molecule type" value="Genomic_DNA"/>
</dbReference>
<keyword evidence="1" id="KW-0614">Plasmid</keyword>
<organism evidence="1 2">
    <name type="scientific">Halostagnicola larsenii XH-48</name>
    <dbReference type="NCBI Taxonomy" id="797299"/>
    <lineage>
        <taxon>Archaea</taxon>
        <taxon>Methanobacteriati</taxon>
        <taxon>Methanobacteriota</taxon>
        <taxon>Stenosarchaea group</taxon>
        <taxon>Halobacteria</taxon>
        <taxon>Halobacteriales</taxon>
        <taxon>Natrialbaceae</taxon>
        <taxon>Halostagnicola</taxon>
    </lineage>
</organism>
<name>W0JTN4_9EURY</name>
<accession>W0JTN4</accession>
<sequence>MLANEVLIEFDGASIRRDDSFSAAVAFRVDEPLLDEVADGAREITLAVVELRREL</sequence>
<dbReference type="Proteomes" id="UP000019024">
    <property type="component" value="Plasmid unnamed2"/>
</dbReference>
<evidence type="ECO:0000313" key="1">
    <source>
        <dbReference type="EMBL" id="AHG01976.1"/>
    </source>
</evidence>
<dbReference type="KEGG" id="hlr:HALLA_01365"/>
<evidence type="ECO:0000313" key="2">
    <source>
        <dbReference type="Proteomes" id="UP000019024"/>
    </source>
</evidence>
<gene>
    <name evidence="1" type="ORF">HALLA_01365</name>
</gene>
<dbReference type="HOGENOM" id="CLU_3020853_0_0_2"/>